<proteinExistence type="predicted"/>
<feature type="transmembrane region" description="Helical" evidence="2">
    <location>
        <begin position="407"/>
        <end position="427"/>
    </location>
</feature>
<keyword evidence="2" id="KW-0812">Transmembrane</keyword>
<protein>
    <submittedName>
        <fullName evidence="3">Uncharacterized protein</fullName>
    </submittedName>
</protein>
<feature type="region of interest" description="Disordered" evidence="1">
    <location>
        <begin position="183"/>
        <end position="202"/>
    </location>
</feature>
<dbReference type="EMBL" id="CAXAMN010022472">
    <property type="protein sequence ID" value="CAK9069862.1"/>
    <property type="molecule type" value="Genomic_DNA"/>
</dbReference>
<name>A0ABP0P320_9DINO</name>
<keyword evidence="4" id="KW-1185">Reference proteome</keyword>
<accession>A0ABP0P320</accession>
<evidence type="ECO:0000313" key="3">
    <source>
        <dbReference type="EMBL" id="CAK9069862.1"/>
    </source>
</evidence>
<evidence type="ECO:0000256" key="1">
    <source>
        <dbReference type="SAM" id="MobiDB-lite"/>
    </source>
</evidence>
<reference evidence="3 4" key="1">
    <citation type="submission" date="2024-02" db="EMBL/GenBank/DDBJ databases">
        <authorList>
            <person name="Chen Y."/>
            <person name="Shah S."/>
            <person name="Dougan E. K."/>
            <person name="Thang M."/>
            <person name="Chan C."/>
        </authorList>
    </citation>
    <scope>NUCLEOTIDE SEQUENCE [LARGE SCALE GENOMIC DNA]</scope>
</reference>
<keyword evidence="2" id="KW-0472">Membrane</keyword>
<organism evidence="3 4">
    <name type="scientific">Durusdinium trenchii</name>
    <dbReference type="NCBI Taxonomy" id="1381693"/>
    <lineage>
        <taxon>Eukaryota</taxon>
        <taxon>Sar</taxon>
        <taxon>Alveolata</taxon>
        <taxon>Dinophyceae</taxon>
        <taxon>Suessiales</taxon>
        <taxon>Symbiodiniaceae</taxon>
        <taxon>Durusdinium</taxon>
    </lineage>
</organism>
<feature type="compositionally biased region" description="Pro residues" evidence="1">
    <location>
        <begin position="183"/>
        <end position="200"/>
    </location>
</feature>
<evidence type="ECO:0000256" key="2">
    <source>
        <dbReference type="SAM" id="Phobius"/>
    </source>
</evidence>
<sequence length="526" mass="57714">MSTIEFCEKVMPKGEVNEIPENVYDLGLYGNISAVLGDKALLWLLPVNGPPGDGLTFLSATEKVAYDDLEATKTVLRKGNKGRCVLRDDSETTVDMREKEVDTDHATLISFPSRIKNPAEFLHSLAGGDVAMSRPVIFEYDPDLFPVSLADIAEDGPSGVIALEASAPLEPQLGGPCGILDPVPPPPPLPPLEPRAPKPPAQLNQVGKAKVRRAVKQAASLDDLAEIEQALDSGRISDALASRLKLGPEDFVARSEEPAELPLGAQVLTPGGLEKVRTFIQHATDMEKLAEVDKALQAGDVYRLQVMLNLQPQDIRRPGEEEKEKEDEDYDPFATAPAGVHTGVSYPVVQVSFERWMVDRNYEMPKLGVKVVLQALIITVGVIIVAYWSLLLTLLLSLQFIPDKISWVYFMSAFELCKMLCPSLLVFREASRSTAIQLINLRQWHSNSMPDGLCIRPMYRIMIIAVAIASTHLKTKSDVCAACDHPCLISSFLETNDVVSGRLELVAEQGNTSELRCLDHNLIFGR</sequence>
<feature type="transmembrane region" description="Helical" evidence="2">
    <location>
        <begin position="371"/>
        <end position="401"/>
    </location>
</feature>
<dbReference type="Proteomes" id="UP001642484">
    <property type="component" value="Unassembled WGS sequence"/>
</dbReference>
<evidence type="ECO:0000313" key="4">
    <source>
        <dbReference type="Proteomes" id="UP001642484"/>
    </source>
</evidence>
<comment type="caution">
    <text evidence="3">The sequence shown here is derived from an EMBL/GenBank/DDBJ whole genome shotgun (WGS) entry which is preliminary data.</text>
</comment>
<gene>
    <name evidence="3" type="ORF">CCMP2556_LOCUS34349</name>
</gene>
<keyword evidence="2" id="KW-1133">Transmembrane helix</keyword>